<accession>A0A511N8D1</accession>
<dbReference type="Pfam" id="PF13930">
    <property type="entry name" value="Endonuclea_NS_2"/>
    <property type="match status" value="1"/>
</dbReference>
<dbReference type="InterPro" id="IPR044927">
    <property type="entry name" value="Endonuclea_NS_2"/>
</dbReference>
<dbReference type="SUPFAM" id="SSF54060">
    <property type="entry name" value="His-Me finger endonucleases"/>
    <property type="match status" value="1"/>
</dbReference>
<dbReference type="InterPro" id="IPR044925">
    <property type="entry name" value="His-Me_finger_sf"/>
</dbReference>
<evidence type="ECO:0000313" key="3">
    <source>
        <dbReference type="Proteomes" id="UP000321306"/>
    </source>
</evidence>
<dbReference type="Proteomes" id="UP000321306">
    <property type="component" value="Unassembled WGS sequence"/>
</dbReference>
<dbReference type="Gene3D" id="3.40.570.10">
    <property type="entry name" value="Extracellular Endonuclease, subunit A"/>
    <property type="match status" value="1"/>
</dbReference>
<name>A0A511N8D1_DEIC1</name>
<dbReference type="EMBL" id="BJXB01000023">
    <property type="protein sequence ID" value="GEM48691.1"/>
    <property type="molecule type" value="Genomic_DNA"/>
</dbReference>
<protein>
    <recommendedName>
        <fullName evidence="1">Type VII secretion system protein EssD-like domain-containing protein</fullName>
    </recommendedName>
</protein>
<evidence type="ECO:0000313" key="2">
    <source>
        <dbReference type="EMBL" id="GEM48691.1"/>
    </source>
</evidence>
<dbReference type="InterPro" id="IPR044929">
    <property type="entry name" value="DNA/RNA_non-sp_Endonuclease_sf"/>
</dbReference>
<comment type="caution">
    <text evidence="2">The sequence shown here is derived from an EMBL/GenBank/DDBJ whole genome shotgun (WGS) entry which is preliminary data.</text>
</comment>
<proteinExistence type="predicted"/>
<keyword evidence="3" id="KW-1185">Reference proteome</keyword>
<sequence>MYFSGGGKEAEDFQNTMIQQEIQRQTPEDAKYYQAIQQAGGFGPFHLKIMNGDSRELNDFFEKSHLNFVDETSSLEKQAITDCPRLFPPEDRGLRKVGRQLSMIDSIGRPQNAQIWYPPKPQSLYSRVACQQQVGAMGQTGDQGGHLIGYTLSGYNKRANMVPQNGNFNTGYWRVIEGYIRECMNSKSATSVHPVLYRVGVAYPNNTTVRPDRFTLTLHKYKIVLGITTPVPEYTILAVFQNQPQGGPNGPVFAANLRADLRSKNFCL</sequence>
<evidence type="ECO:0000259" key="1">
    <source>
        <dbReference type="Pfam" id="PF13930"/>
    </source>
</evidence>
<gene>
    <name evidence="2" type="ORF">DC3_43260</name>
</gene>
<dbReference type="AlphaFoldDB" id="A0A511N8D1"/>
<feature type="domain" description="Type VII secretion system protein EssD-like" evidence="1">
    <location>
        <begin position="101"/>
        <end position="217"/>
    </location>
</feature>
<reference evidence="2 3" key="1">
    <citation type="submission" date="2019-07" db="EMBL/GenBank/DDBJ databases">
        <title>Whole genome shotgun sequence of Deinococcus cellulosilyticus NBRC 106333.</title>
        <authorList>
            <person name="Hosoyama A."/>
            <person name="Uohara A."/>
            <person name="Ohji S."/>
            <person name="Ichikawa N."/>
        </authorList>
    </citation>
    <scope>NUCLEOTIDE SEQUENCE [LARGE SCALE GENOMIC DNA]</scope>
    <source>
        <strain evidence="2 3">NBRC 106333</strain>
    </source>
</reference>
<organism evidence="2 3">
    <name type="scientific">Deinococcus cellulosilyticus (strain DSM 18568 / NBRC 106333 / KACC 11606 / 5516J-15)</name>
    <dbReference type="NCBI Taxonomy" id="1223518"/>
    <lineage>
        <taxon>Bacteria</taxon>
        <taxon>Thermotogati</taxon>
        <taxon>Deinococcota</taxon>
        <taxon>Deinococci</taxon>
        <taxon>Deinococcales</taxon>
        <taxon>Deinococcaceae</taxon>
        <taxon>Deinococcus</taxon>
    </lineage>
</organism>